<protein>
    <submittedName>
        <fullName evidence="1">Uncharacterized protein</fullName>
    </submittedName>
</protein>
<reference evidence="1" key="1">
    <citation type="submission" date="2020-10" db="EMBL/GenBank/DDBJ databases">
        <title>Taxonomic study of unclassified bacteria belonging to the class Ktedonobacteria.</title>
        <authorList>
            <person name="Yabe S."/>
            <person name="Wang C.M."/>
            <person name="Zheng Y."/>
            <person name="Sakai Y."/>
            <person name="Cavaletti L."/>
            <person name="Monciardini P."/>
            <person name="Donadio S."/>
        </authorList>
    </citation>
    <scope>NUCLEOTIDE SEQUENCE</scope>
    <source>
        <strain evidence="1">SOSP1-1</strain>
    </source>
</reference>
<evidence type="ECO:0000313" key="1">
    <source>
        <dbReference type="EMBL" id="GHO48948.1"/>
    </source>
</evidence>
<dbReference type="RefSeq" id="WP_220198087.1">
    <property type="nucleotide sequence ID" value="NZ_BNJF01000004.1"/>
</dbReference>
<gene>
    <name evidence="1" type="ORF">KSX_71110</name>
</gene>
<organism evidence="1 2">
    <name type="scientific">Ktedonospora formicarum</name>
    <dbReference type="NCBI Taxonomy" id="2778364"/>
    <lineage>
        <taxon>Bacteria</taxon>
        <taxon>Bacillati</taxon>
        <taxon>Chloroflexota</taxon>
        <taxon>Ktedonobacteria</taxon>
        <taxon>Ktedonobacterales</taxon>
        <taxon>Ktedonobacteraceae</taxon>
        <taxon>Ktedonospora</taxon>
    </lineage>
</organism>
<dbReference type="Proteomes" id="UP000612362">
    <property type="component" value="Unassembled WGS sequence"/>
</dbReference>
<keyword evidence="2" id="KW-1185">Reference proteome</keyword>
<sequence length="76" mass="8501">MHCRIRVKGHLDLCWQQSLEELHIMQDANGTSLLSGCLKDQAALYGVLLKIRSLNLSLLALETSEEPYEDAASPYV</sequence>
<accession>A0A8J3IAX6</accession>
<proteinExistence type="predicted"/>
<evidence type="ECO:0000313" key="2">
    <source>
        <dbReference type="Proteomes" id="UP000612362"/>
    </source>
</evidence>
<dbReference type="AlphaFoldDB" id="A0A8J3IAX6"/>
<name>A0A8J3IAX6_9CHLR</name>
<dbReference type="EMBL" id="BNJF01000004">
    <property type="protein sequence ID" value="GHO48948.1"/>
    <property type="molecule type" value="Genomic_DNA"/>
</dbReference>
<comment type="caution">
    <text evidence="1">The sequence shown here is derived from an EMBL/GenBank/DDBJ whole genome shotgun (WGS) entry which is preliminary data.</text>
</comment>